<protein>
    <submittedName>
        <fullName evidence="2">Methylglutaconyl-CoA hydratase</fullName>
    </submittedName>
</protein>
<dbReference type="PANTHER" id="PTHR42964:SF1">
    <property type="entry name" value="POLYKETIDE BIOSYNTHESIS ENOYL-COA HYDRATASE PKSH-RELATED"/>
    <property type="match status" value="1"/>
</dbReference>
<comment type="similarity">
    <text evidence="1">Belongs to the enoyl-CoA hydratase/isomerase family.</text>
</comment>
<dbReference type="Pfam" id="PF00378">
    <property type="entry name" value="ECH_1"/>
    <property type="match status" value="1"/>
</dbReference>
<name>A0A1G4SPD1_9CAUL</name>
<dbReference type="CDD" id="cd06558">
    <property type="entry name" value="crotonase-like"/>
    <property type="match status" value="1"/>
</dbReference>
<gene>
    <name evidence="2" type="ORF">SAMN02927928_2800</name>
</gene>
<dbReference type="GO" id="GO:0003824">
    <property type="term" value="F:catalytic activity"/>
    <property type="evidence" value="ECO:0007669"/>
    <property type="project" value="UniProtKB-ARBA"/>
</dbReference>
<dbReference type="OrthoDB" id="9795613at2"/>
<organism evidence="2 3">
    <name type="scientific">Asticcacaulis taihuensis</name>
    <dbReference type="NCBI Taxonomy" id="260084"/>
    <lineage>
        <taxon>Bacteria</taxon>
        <taxon>Pseudomonadati</taxon>
        <taxon>Pseudomonadota</taxon>
        <taxon>Alphaproteobacteria</taxon>
        <taxon>Caulobacterales</taxon>
        <taxon>Caulobacteraceae</taxon>
        <taxon>Asticcacaulis</taxon>
    </lineage>
</organism>
<dbReference type="Proteomes" id="UP000199150">
    <property type="component" value="Unassembled WGS sequence"/>
</dbReference>
<reference evidence="3" key="1">
    <citation type="submission" date="2016-10" db="EMBL/GenBank/DDBJ databases">
        <authorList>
            <person name="Varghese N."/>
            <person name="Submissions S."/>
        </authorList>
    </citation>
    <scope>NUCLEOTIDE SEQUENCE [LARGE SCALE GENOMIC DNA]</scope>
    <source>
        <strain evidence="3">CGMCC 1.3431</strain>
    </source>
</reference>
<dbReference type="Gene3D" id="1.10.12.10">
    <property type="entry name" value="Lyase 2-enoyl-coa Hydratase, Chain A, domain 2"/>
    <property type="match status" value="1"/>
</dbReference>
<dbReference type="EMBL" id="FMTS01000005">
    <property type="protein sequence ID" value="SCW71062.1"/>
    <property type="molecule type" value="Genomic_DNA"/>
</dbReference>
<evidence type="ECO:0000256" key="1">
    <source>
        <dbReference type="ARBA" id="ARBA00005254"/>
    </source>
</evidence>
<sequence>MQDITVEADERGVVRVTLNRPAVHNAFNEGMIGELTDAFADLGKQDGVRVIVLAGNGASFSAGADLNWMKRAAEQDEYANREDALALAKMFDTLNTCPKPVVGLVHGATLGGGVGLVACCDVVIAQPEVSFGMTEVRLGLIPAVISPFVIAKVGQSAARRYMLTGERFTAAEALRIGLIHEVSPALEAEGAKVVEALLAGGPEAIADAKDLIADITKMDDKGELTAHRIATRRASDEGREGIAAFLGKRKPHWTT</sequence>
<dbReference type="InterPro" id="IPR001753">
    <property type="entry name" value="Enoyl-CoA_hydra/iso"/>
</dbReference>
<dbReference type="Gene3D" id="3.90.226.10">
    <property type="entry name" value="2-enoyl-CoA Hydratase, Chain A, domain 1"/>
    <property type="match status" value="1"/>
</dbReference>
<accession>A0A1G4SPD1</accession>
<dbReference type="InterPro" id="IPR029045">
    <property type="entry name" value="ClpP/crotonase-like_dom_sf"/>
</dbReference>
<dbReference type="InterPro" id="IPR051683">
    <property type="entry name" value="Enoyl-CoA_Hydratase/Isomerase"/>
</dbReference>
<dbReference type="InterPro" id="IPR014748">
    <property type="entry name" value="Enoyl-CoA_hydra_C"/>
</dbReference>
<dbReference type="SUPFAM" id="SSF52096">
    <property type="entry name" value="ClpP/crotonase"/>
    <property type="match status" value="1"/>
</dbReference>
<dbReference type="STRING" id="260084.SAMN02927928_2800"/>
<dbReference type="RefSeq" id="WP_090649185.1">
    <property type="nucleotide sequence ID" value="NZ_CBCRYE010000003.1"/>
</dbReference>
<dbReference type="PANTHER" id="PTHR42964">
    <property type="entry name" value="ENOYL-COA HYDRATASE"/>
    <property type="match status" value="1"/>
</dbReference>
<keyword evidence="3" id="KW-1185">Reference proteome</keyword>
<proteinExistence type="inferred from homology"/>
<evidence type="ECO:0000313" key="3">
    <source>
        <dbReference type="Proteomes" id="UP000199150"/>
    </source>
</evidence>
<dbReference type="GO" id="GO:0008300">
    <property type="term" value="P:isoprenoid catabolic process"/>
    <property type="evidence" value="ECO:0007669"/>
    <property type="project" value="TreeGrafter"/>
</dbReference>
<evidence type="ECO:0000313" key="2">
    <source>
        <dbReference type="EMBL" id="SCW71062.1"/>
    </source>
</evidence>
<dbReference type="AlphaFoldDB" id="A0A1G4SPD1"/>